<dbReference type="EMBL" id="JBEGDD010000007">
    <property type="protein sequence ID" value="MEQ7155475.1"/>
    <property type="molecule type" value="Genomic_DNA"/>
</dbReference>
<reference evidence="1 2" key="1">
    <citation type="submission" date="2024-06" db="EMBL/GenBank/DDBJ databases">
        <title>Brevundimonas sp. C11.</title>
        <authorList>
            <person name="Maltman C."/>
        </authorList>
    </citation>
    <scope>NUCLEOTIDE SEQUENCE [LARGE SCALE GENOMIC DNA]</scope>
    <source>
        <strain evidence="1 2">C11</strain>
    </source>
</reference>
<gene>
    <name evidence="1" type="ORF">ABN401_09680</name>
</gene>
<dbReference type="RefSeq" id="WP_349684636.1">
    <property type="nucleotide sequence ID" value="NZ_JBEGDD010000007.1"/>
</dbReference>
<organism evidence="1 2">
    <name type="scientific">Brevundimonas aurifodinae</name>
    <dbReference type="NCBI Taxonomy" id="1508312"/>
    <lineage>
        <taxon>Bacteria</taxon>
        <taxon>Pseudomonadati</taxon>
        <taxon>Pseudomonadota</taxon>
        <taxon>Alphaproteobacteria</taxon>
        <taxon>Caulobacterales</taxon>
        <taxon>Caulobacteraceae</taxon>
        <taxon>Brevundimonas</taxon>
    </lineage>
</organism>
<accession>A0ABV1NPB8</accession>
<comment type="caution">
    <text evidence="1">The sequence shown here is derived from an EMBL/GenBank/DDBJ whole genome shotgun (WGS) entry which is preliminary data.</text>
</comment>
<sequence length="81" mass="9401">MARYHPPMNVHAPKPNKYKAYRERKKAAGLKQVRIWTLDPDVPGFREAMKAAFERERNSVEAGELQDFLDAAALETWPPYE</sequence>
<dbReference type="InterPro" id="IPR021558">
    <property type="entry name" value="MazE-like"/>
</dbReference>
<dbReference type="Proteomes" id="UP001445732">
    <property type="component" value="Unassembled WGS sequence"/>
</dbReference>
<dbReference type="Pfam" id="PF11455">
    <property type="entry name" value="MazE-like"/>
    <property type="match status" value="1"/>
</dbReference>
<keyword evidence="2" id="KW-1185">Reference proteome</keyword>
<evidence type="ECO:0000313" key="1">
    <source>
        <dbReference type="EMBL" id="MEQ7155475.1"/>
    </source>
</evidence>
<name>A0ABV1NPB8_9CAUL</name>
<proteinExistence type="predicted"/>
<evidence type="ECO:0000313" key="2">
    <source>
        <dbReference type="Proteomes" id="UP001445732"/>
    </source>
</evidence>
<protein>
    <submittedName>
        <fullName evidence="1">Antitoxin MazE-like protein</fullName>
    </submittedName>
</protein>